<evidence type="ECO:0000256" key="11">
    <source>
        <dbReference type="SAM" id="SignalP"/>
    </source>
</evidence>
<feature type="chain" id="PRO_5035213116" description="RING-type domain-containing protein" evidence="11">
    <location>
        <begin position="32"/>
        <end position="476"/>
    </location>
</feature>
<dbReference type="PANTHER" id="PTHR46539:SF23">
    <property type="entry name" value="RING-TYPE DOMAIN-CONTAINING PROTEIN"/>
    <property type="match status" value="1"/>
</dbReference>
<evidence type="ECO:0000256" key="9">
    <source>
        <dbReference type="SAM" id="MobiDB-lite"/>
    </source>
</evidence>
<sequence>MSRSNNSAAMALWSSCAAVVLLLIGSELVNCDQWPFPDGEEYTLAHINVSYIDSAAVHNDAAEMGKFGNGRVGSTAGLLVHVRSANSSSHYGCDIVYENEIPVVPWIALVRRGRCNFDDKLEAAVLNNASGLVVYNNKEDGLQRMTLRNKYRDKIVAVFITRAKGEELAALVDNGTRVMMQITVGSHYTYRFTNINRTSVMFVSISFIVLMMISLAWLVFYYIQRFRYLHAKDRLSRELTSAAQKALSKIPTRAIKNTDKEVSEAECCAVCIEPYKANDVVRLLPCRHEFHKICVDPWLLEHRTCPMCKMDILKHYGYVVMEIIIFTGSQESVVNMDLDAPIISGLRPGHRRGTASPVVVPAGHHSTHQRSPSVTPDIQLPSEQPSTRTGRTDTLEPIRHESSSSPSASSSRRYWSWPRSFSSRNNPPASTDPGVVDDAAVSEPTAVETQVEIECESPVAASTLAISTDSRSTNIV</sequence>
<evidence type="ECO:0000256" key="1">
    <source>
        <dbReference type="ARBA" id="ARBA00004167"/>
    </source>
</evidence>
<dbReference type="Proteomes" id="UP000789390">
    <property type="component" value="Unassembled WGS sequence"/>
</dbReference>
<evidence type="ECO:0000256" key="5">
    <source>
        <dbReference type="ARBA" id="ARBA00022833"/>
    </source>
</evidence>
<dbReference type="SUPFAM" id="SSF52025">
    <property type="entry name" value="PA domain"/>
    <property type="match status" value="1"/>
</dbReference>
<keyword evidence="4 8" id="KW-0863">Zinc-finger</keyword>
<feature type="domain" description="RING-type" evidence="12">
    <location>
        <begin position="268"/>
        <end position="309"/>
    </location>
</feature>
<accession>A0A8J2RM38</accession>
<dbReference type="FunFam" id="3.30.40.10:FF:000009">
    <property type="entry name" value="E3 ubiquitin-protein ligase RNF130"/>
    <property type="match status" value="1"/>
</dbReference>
<keyword evidence="3" id="KW-0479">Metal-binding</keyword>
<gene>
    <name evidence="13" type="ORF">DGAL_LOCUS8056</name>
</gene>
<feature type="compositionally biased region" description="Basic and acidic residues" evidence="9">
    <location>
        <begin position="390"/>
        <end position="402"/>
    </location>
</feature>
<feature type="transmembrane region" description="Helical" evidence="10">
    <location>
        <begin position="200"/>
        <end position="223"/>
    </location>
</feature>
<dbReference type="PROSITE" id="PS50089">
    <property type="entry name" value="ZF_RING_2"/>
    <property type="match status" value="1"/>
</dbReference>
<dbReference type="CDD" id="cd16668">
    <property type="entry name" value="RING-H2_RNF130-like"/>
    <property type="match status" value="1"/>
</dbReference>
<keyword evidence="14" id="KW-1185">Reference proteome</keyword>
<evidence type="ECO:0000256" key="3">
    <source>
        <dbReference type="ARBA" id="ARBA00022723"/>
    </source>
</evidence>
<organism evidence="13 14">
    <name type="scientific">Daphnia galeata</name>
    <dbReference type="NCBI Taxonomy" id="27404"/>
    <lineage>
        <taxon>Eukaryota</taxon>
        <taxon>Metazoa</taxon>
        <taxon>Ecdysozoa</taxon>
        <taxon>Arthropoda</taxon>
        <taxon>Crustacea</taxon>
        <taxon>Branchiopoda</taxon>
        <taxon>Diplostraca</taxon>
        <taxon>Cladocera</taxon>
        <taxon>Anomopoda</taxon>
        <taxon>Daphniidae</taxon>
        <taxon>Daphnia</taxon>
    </lineage>
</organism>
<evidence type="ECO:0000256" key="6">
    <source>
        <dbReference type="ARBA" id="ARBA00022989"/>
    </source>
</evidence>
<dbReference type="InterPro" id="IPR013083">
    <property type="entry name" value="Znf_RING/FYVE/PHD"/>
</dbReference>
<evidence type="ECO:0000313" key="14">
    <source>
        <dbReference type="Proteomes" id="UP000789390"/>
    </source>
</evidence>
<dbReference type="Pfam" id="PF13639">
    <property type="entry name" value="zf-RING_2"/>
    <property type="match status" value="1"/>
</dbReference>
<keyword evidence="6 10" id="KW-1133">Transmembrane helix</keyword>
<dbReference type="Gene3D" id="3.50.30.30">
    <property type="match status" value="1"/>
</dbReference>
<feature type="compositionally biased region" description="Polar residues" evidence="9">
    <location>
        <begin position="369"/>
        <end position="389"/>
    </location>
</feature>
<comment type="subcellular location">
    <subcellularLocation>
        <location evidence="1">Membrane</location>
        <topology evidence="1">Single-pass membrane protein</topology>
    </subcellularLocation>
</comment>
<dbReference type="GO" id="GO:0008270">
    <property type="term" value="F:zinc ion binding"/>
    <property type="evidence" value="ECO:0007669"/>
    <property type="project" value="UniProtKB-KW"/>
</dbReference>
<dbReference type="FunFam" id="3.50.30.30:FF:000003">
    <property type="entry name" value="E3 ubiquitin-protein ligase RNF128"/>
    <property type="match status" value="1"/>
</dbReference>
<dbReference type="InterPro" id="IPR001841">
    <property type="entry name" value="Znf_RING"/>
</dbReference>
<proteinExistence type="predicted"/>
<keyword evidence="11" id="KW-0732">Signal</keyword>
<dbReference type="InterPro" id="IPR003137">
    <property type="entry name" value="PA_domain"/>
</dbReference>
<evidence type="ECO:0000259" key="12">
    <source>
        <dbReference type="PROSITE" id="PS50089"/>
    </source>
</evidence>
<reference evidence="13" key="1">
    <citation type="submission" date="2021-11" db="EMBL/GenBank/DDBJ databases">
        <authorList>
            <person name="Schell T."/>
        </authorList>
    </citation>
    <scope>NUCLEOTIDE SEQUENCE</scope>
    <source>
        <strain evidence="13">M5</strain>
    </source>
</reference>
<dbReference type="InterPro" id="IPR046450">
    <property type="entry name" value="PA_dom_sf"/>
</dbReference>
<dbReference type="SUPFAM" id="SSF57850">
    <property type="entry name" value="RING/U-box"/>
    <property type="match status" value="1"/>
</dbReference>
<evidence type="ECO:0000256" key="10">
    <source>
        <dbReference type="SAM" id="Phobius"/>
    </source>
</evidence>
<dbReference type="PROSITE" id="PS51257">
    <property type="entry name" value="PROKAR_LIPOPROTEIN"/>
    <property type="match status" value="1"/>
</dbReference>
<dbReference type="Gene3D" id="3.30.40.10">
    <property type="entry name" value="Zinc/RING finger domain, C3HC4 (zinc finger)"/>
    <property type="match status" value="1"/>
</dbReference>
<evidence type="ECO:0000256" key="8">
    <source>
        <dbReference type="PROSITE-ProRule" id="PRU00175"/>
    </source>
</evidence>
<dbReference type="AlphaFoldDB" id="A0A8J2RM38"/>
<dbReference type="OrthoDB" id="5357315at2759"/>
<dbReference type="Pfam" id="PF02225">
    <property type="entry name" value="PA"/>
    <property type="match status" value="1"/>
</dbReference>
<evidence type="ECO:0000256" key="2">
    <source>
        <dbReference type="ARBA" id="ARBA00022692"/>
    </source>
</evidence>
<keyword evidence="2 10" id="KW-0812">Transmembrane</keyword>
<keyword evidence="7 10" id="KW-0472">Membrane</keyword>
<dbReference type="SMART" id="SM00184">
    <property type="entry name" value="RING"/>
    <property type="match status" value="1"/>
</dbReference>
<keyword evidence="5" id="KW-0862">Zinc</keyword>
<dbReference type="EMBL" id="CAKKLH010000168">
    <property type="protein sequence ID" value="CAH0105096.1"/>
    <property type="molecule type" value="Genomic_DNA"/>
</dbReference>
<dbReference type="GO" id="GO:0016020">
    <property type="term" value="C:membrane"/>
    <property type="evidence" value="ECO:0007669"/>
    <property type="project" value="UniProtKB-SubCell"/>
</dbReference>
<comment type="caution">
    <text evidence="13">The sequence shown here is derived from an EMBL/GenBank/DDBJ whole genome shotgun (WGS) entry which is preliminary data.</text>
</comment>
<dbReference type="PANTHER" id="PTHR46539">
    <property type="entry name" value="E3 UBIQUITIN-PROTEIN LIGASE ATL42"/>
    <property type="match status" value="1"/>
</dbReference>
<feature type="compositionally biased region" description="Low complexity" evidence="9">
    <location>
        <begin position="403"/>
        <end position="424"/>
    </location>
</feature>
<evidence type="ECO:0000256" key="7">
    <source>
        <dbReference type="ARBA" id="ARBA00023136"/>
    </source>
</evidence>
<feature type="signal peptide" evidence="11">
    <location>
        <begin position="1"/>
        <end position="31"/>
    </location>
</feature>
<evidence type="ECO:0000256" key="4">
    <source>
        <dbReference type="ARBA" id="ARBA00022771"/>
    </source>
</evidence>
<name>A0A8J2RM38_9CRUS</name>
<evidence type="ECO:0000313" key="13">
    <source>
        <dbReference type="EMBL" id="CAH0105096.1"/>
    </source>
</evidence>
<protein>
    <recommendedName>
        <fullName evidence="12">RING-type domain-containing protein</fullName>
    </recommendedName>
</protein>
<feature type="region of interest" description="Disordered" evidence="9">
    <location>
        <begin position="346"/>
        <end position="450"/>
    </location>
</feature>